<feature type="transmembrane region" description="Helical" evidence="2">
    <location>
        <begin position="66"/>
        <end position="86"/>
    </location>
</feature>
<comment type="caution">
    <text evidence="3">The sequence shown here is derived from an EMBL/GenBank/DDBJ whole genome shotgun (WGS) entry which is preliminary data.</text>
</comment>
<protein>
    <submittedName>
        <fullName evidence="3">Uncharacterized protein</fullName>
    </submittedName>
</protein>
<evidence type="ECO:0000313" key="3">
    <source>
        <dbReference type="EMBL" id="TGB11621.1"/>
    </source>
</evidence>
<name>A0A4Z0H813_9ACTN</name>
<proteinExistence type="predicted"/>
<dbReference type="OrthoDB" id="4153780at2"/>
<keyword evidence="4" id="KW-1185">Reference proteome</keyword>
<keyword evidence="2" id="KW-0812">Transmembrane</keyword>
<keyword evidence="2" id="KW-0472">Membrane</keyword>
<dbReference type="RefSeq" id="WP_135338952.1">
    <property type="nucleotide sequence ID" value="NZ_JBHLTX010000058.1"/>
</dbReference>
<reference evidence="3 4" key="1">
    <citation type="submission" date="2019-03" db="EMBL/GenBank/DDBJ databases">
        <authorList>
            <person name="Gonzalez-Pimentel J.L."/>
        </authorList>
    </citation>
    <scope>NUCLEOTIDE SEQUENCE [LARGE SCALE GENOMIC DNA]</scope>
    <source>
        <strain evidence="3 4">JCM 31289</strain>
    </source>
</reference>
<evidence type="ECO:0000256" key="1">
    <source>
        <dbReference type="SAM" id="MobiDB-lite"/>
    </source>
</evidence>
<accession>A0A4Z0H813</accession>
<feature type="region of interest" description="Disordered" evidence="1">
    <location>
        <begin position="235"/>
        <end position="256"/>
    </location>
</feature>
<sequence>MQSNNQPHTHQDPDQQQEPPTPDTAHRPSRWSTLRTWWDGAWGEGGVLHHRWEQVRQARTAGWHGMATWIKALLGLAAACVIIILLDTAGDIVSALAHQIATANPQAKPAPETSNSLWAVIDNPARTYIAQHTGSHLAVTGSAVYSLWQITGLFGLIGGFFHSTGARLTWTLWGAATIGMVWSATPTDSRTITTGIAALAWTATSTIALRGLSLRPVIYNTPPAIQPRIDIRPQIHVPPQSTPSHDEPTNIHPFRR</sequence>
<dbReference type="AlphaFoldDB" id="A0A4Z0H813"/>
<keyword evidence="2" id="KW-1133">Transmembrane helix</keyword>
<organism evidence="3 4">
    <name type="scientific">Streptomyces palmae</name>
    <dbReference type="NCBI Taxonomy" id="1701085"/>
    <lineage>
        <taxon>Bacteria</taxon>
        <taxon>Bacillati</taxon>
        <taxon>Actinomycetota</taxon>
        <taxon>Actinomycetes</taxon>
        <taxon>Kitasatosporales</taxon>
        <taxon>Streptomycetaceae</taxon>
        <taxon>Streptomyces</taxon>
    </lineage>
</organism>
<gene>
    <name evidence="3" type="ORF">E4099_11770</name>
</gene>
<feature type="transmembrane region" description="Helical" evidence="2">
    <location>
        <begin position="168"/>
        <end position="185"/>
    </location>
</feature>
<feature type="region of interest" description="Disordered" evidence="1">
    <location>
        <begin position="1"/>
        <end position="30"/>
    </location>
</feature>
<evidence type="ECO:0000313" key="4">
    <source>
        <dbReference type="Proteomes" id="UP000297948"/>
    </source>
</evidence>
<dbReference type="EMBL" id="SRID01000083">
    <property type="protein sequence ID" value="TGB11621.1"/>
    <property type="molecule type" value="Genomic_DNA"/>
</dbReference>
<dbReference type="Proteomes" id="UP000297948">
    <property type="component" value="Unassembled WGS sequence"/>
</dbReference>
<feature type="transmembrane region" description="Helical" evidence="2">
    <location>
        <begin position="191"/>
        <end position="209"/>
    </location>
</feature>
<feature type="transmembrane region" description="Helical" evidence="2">
    <location>
        <begin position="143"/>
        <end position="161"/>
    </location>
</feature>
<evidence type="ECO:0000256" key="2">
    <source>
        <dbReference type="SAM" id="Phobius"/>
    </source>
</evidence>